<dbReference type="EMBL" id="MCFL01000004">
    <property type="protein sequence ID" value="ORZ39727.1"/>
    <property type="molecule type" value="Genomic_DNA"/>
</dbReference>
<evidence type="ECO:0000313" key="2">
    <source>
        <dbReference type="EMBL" id="ORZ39727.1"/>
    </source>
</evidence>
<dbReference type="Proteomes" id="UP000193411">
    <property type="component" value="Unassembled WGS sequence"/>
</dbReference>
<proteinExistence type="predicted"/>
<evidence type="ECO:0000313" key="3">
    <source>
        <dbReference type="Proteomes" id="UP000193411"/>
    </source>
</evidence>
<evidence type="ECO:0000256" key="1">
    <source>
        <dbReference type="SAM" id="MobiDB-lite"/>
    </source>
</evidence>
<sequence length="270" mass="29909">MFSTIAAPSHARTPRISSAPLGMAGKQDGSAVQAISPPMIADRSSTPDPLRLLRTGAARRLYAKSSQLLAGSEDEPVDAAKDVQAKESKIESLVGRAADQSTTSAGTTLEVMASPSLAIQSINVLPGFEDIDERYVPLSTKYKECIVFNQFEFPRVDKRFMDFVQYHLGYVLDQNVGENRPKNMYDEAIFGQPKFDPRIEHPRRFGLRVLKLAKQHKLVRDPVVVGGLLLRLLEQNLFVDVTSVITTRSFADLLAYIDEACRNEEALATR</sequence>
<feature type="non-terminal residue" evidence="2">
    <location>
        <position position="270"/>
    </location>
</feature>
<organism evidence="2 3">
    <name type="scientific">Catenaria anguillulae PL171</name>
    <dbReference type="NCBI Taxonomy" id="765915"/>
    <lineage>
        <taxon>Eukaryota</taxon>
        <taxon>Fungi</taxon>
        <taxon>Fungi incertae sedis</taxon>
        <taxon>Blastocladiomycota</taxon>
        <taxon>Blastocladiomycetes</taxon>
        <taxon>Blastocladiales</taxon>
        <taxon>Catenariaceae</taxon>
        <taxon>Catenaria</taxon>
    </lineage>
</organism>
<feature type="region of interest" description="Disordered" evidence="1">
    <location>
        <begin position="1"/>
        <end position="31"/>
    </location>
</feature>
<dbReference type="AlphaFoldDB" id="A0A1Y2HYN7"/>
<keyword evidence="3" id="KW-1185">Reference proteome</keyword>
<comment type="caution">
    <text evidence="2">The sequence shown here is derived from an EMBL/GenBank/DDBJ whole genome shotgun (WGS) entry which is preliminary data.</text>
</comment>
<gene>
    <name evidence="2" type="ORF">BCR44DRAFT_1509837</name>
</gene>
<reference evidence="2 3" key="1">
    <citation type="submission" date="2016-07" db="EMBL/GenBank/DDBJ databases">
        <title>Pervasive Adenine N6-methylation of Active Genes in Fungi.</title>
        <authorList>
            <consortium name="DOE Joint Genome Institute"/>
            <person name="Mondo S.J."/>
            <person name="Dannebaum R.O."/>
            <person name="Kuo R.C."/>
            <person name="Labutti K."/>
            <person name="Haridas S."/>
            <person name="Kuo A."/>
            <person name="Salamov A."/>
            <person name="Ahrendt S.R."/>
            <person name="Lipzen A."/>
            <person name="Sullivan W."/>
            <person name="Andreopoulos W.B."/>
            <person name="Clum A."/>
            <person name="Lindquist E."/>
            <person name="Daum C."/>
            <person name="Ramamoorthy G.K."/>
            <person name="Gryganskyi A."/>
            <person name="Culley D."/>
            <person name="Magnuson J.K."/>
            <person name="James T.Y."/>
            <person name="O'Malley M.A."/>
            <person name="Stajich J.E."/>
            <person name="Spatafora J.W."/>
            <person name="Visel A."/>
            <person name="Grigoriev I.V."/>
        </authorList>
    </citation>
    <scope>NUCLEOTIDE SEQUENCE [LARGE SCALE GENOMIC DNA]</scope>
    <source>
        <strain evidence="2 3">PL171</strain>
    </source>
</reference>
<name>A0A1Y2HYN7_9FUNG</name>
<accession>A0A1Y2HYN7</accession>
<protein>
    <submittedName>
        <fullName evidence="2">Uncharacterized protein</fullName>
    </submittedName>
</protein>